<protein>
    <submittedName>
        <fullName evidence="2">Uncharacterized protein</fullName>
    </submittedName>
</protein>
<accession>A0A4R5LQF8</accession>
<reference evidence="2 3" key="1">
    <citation type="submission" date="2019-03" db="EMBL/GenBank/DDBJ databases">
        <title>Seongchinamella monodicae gen. nov., sp. nov., a novel member of the Gammaproteobacteria isolated from a tidal mudflat of beach.</title>
        <authorList>
            <person name="Yang H.G."/>
            <person name="Kang J.W."/>
            <person name="Lee S.D."/>
        </authorList>
    </citation>
    <scope>NUCLEOTIDE SEQUENCE [LARGE SCALE GENOMIC DNA]</scope>
    <source>
        <strain evidence="2 3">GH4-78</strain>
    </source>
</reference>
<evidence type="ECO:0000313" key="2">
    <source>
        <dbReference type="EMBL" id="TDG12802.1"/>
    </source>
</evidence>
<feature type="transmembrane region" description="Helical" evidence="1">
    <location>
        <begin position="14"/>
        <end position="33"/>
    </location>
</feature>
<name>A0A4R5LQF8_9GAMM</name>
<keyword evidence="1" id="KW-0472">Membrane</keyword>
<keyword evidence="3" id="KW-1185">Reference proteome</keyword>
<sequence length="148" mass="16322">MSAFSPNTRPACSFGVPGILLFVLMSLLVAGCGSTKVYTANKSLVYRGTLYNVTDVQQIGSKVTGELATGEMISPTEMESKAIKSLLKEHDAFTLTTTFLLDDKEVVYERVNVDSYSDYTKHSKRFSSAQKKLIKFMSEAKATQLELD</sequence>
<evidence type="ECO:0000256" key="1">
    <source>
        <dbReference type="SAM" id="Phobius"/>
    </source>
</evidence>
<organism evidence="2 3">
    <name type="scientific">Seongchinamella unica</name>
    <dbReference type="NCBI Taxonomy" id="2547392"/>
    <lineage>
        <taxon>Bacteria</taxon>
        <taxon>Pseudomonadati</taxon>
        <taxon>Pseudomonadota</taxon>
        <taxon>Gammaproteobacteria</taxon>
        <taxon>Cellvibrionales</taxon>
        <taxon>Halieaceae</taxon>
        <taxon>Seongchinamella</taxon>
    </lineage>
</organism>
<comment type="caution">
    <text evidence="2">The sequence shown here is derived from an EMBL/GenBank/DDBJ whole genome shotgun (WGS) entry which is preliminary data.</text>
</comment>
<proteinExistence type="predicted"/>
<gene>
    <name evidence="2" type="ORF">E2F43_14665</name>
</gene>
<dbReference type="AlphaFoldDB" id="A0A4R5LQF8"/>
<keyword evidence="1" id="KW-1133">Transmembrane helix</keyword>
<dbReference type="RefSeq" id="WP_133213934.1">
    <property type="nucleotide sequence ID" value="NZ_SMSE01000003.1"/>
</dbReference>
<dbReference type="Proteomes" id="UP000295554">
    <property type="component" value="Unassembled WGS sequence"/>
</dbReference>
<dbReference type="EMBL" id="SMSE01000003">
    <property type="protein sequence ID" value="TDG12802.1"/>
    <property type="molecule type" value="Genomic_DNA"/>
</dbReference>
<evidence type="ECO:0000313" key="3">
    <source>
        <dbReference type="Proteomes" id="UP000295554"/>
    </source>
</evidence>
<keyword evidence="1" id="KW-0812">Transmembrane</keyword>
<dbReference type="OrthoDB" id="9842487at2"/>